<dbReference type="InterPro" id="IPR027356">
    <property type="entry name" value="NPH3_dom"/>
</dbReference>
<evidence type="ECO:0000259" key="4">
    <source>
        <dbReference type="PROSITE" id="PS51649"/>
    </source>
</evidence>
<dbReference type="PROSITE" id="PS51649">
    <property type="entry name" value="NPH3"/>
    <property type="match status" value="1"/>
</dbReference>
<evidence type="ECO:0000313" key="5">
    <source>
        <dbReference type="EMBL" id="KAK3014677.1"/>
    </source>
</evidence>
<comment type="caution">
    <text evidence="5">The sequence shown here is derived from an EMBL/GenBank/DDBJ whole genome shotgun (WGS) entry which is preliminary data.</text>
</comment>
<gene>
    <name evidence="5" type="ORF">RJ639_009990</name>
</gene>
<dbReference type="SMART" id="SM00225">
    <property type="entry name" value="BTB"/>
    <property type="match status" value="1"/>
</dbReference>
<dbReference type="InterPro" id="IPR043454">
    <property type="entry name" value="NPH3/RPT2-like"/>
</dbReference>
<evidence type="ECO:0000256" key="1">
    <source>
        <dbReference type="ARBA" id="ARBA00004906"/>
    </source>
</evidence>
<dbReference type="InterPro" id="IPR000210">
    <property type="entry name" value="BTB/POZ_dom"/>
</dbReference>
<comment type="similarity">
    <text evidence="3">Belongs to the NPH3 family.</text>
</comment>
<reference evidence="5" key="1">
    <citation type="submission" date="2022-12" db="EMBL/GenBank/DDBJ databases">
        <title>Draft genome assemblies for two species of Escallonia (Escalloniales).</title>
        <authorList>
            <person name="Chanderbali A."/>
            <person name="Dervinis C."/>
            <person name="Anghel I."/>
            <person name="Soltis D."/>
            <person name="Soltis P."/>
            <person name="Zapata F."/>
        </authorList>
    </citation>
    <scope>NUCLEOTIDE SEQUENCE</scope>
    <source>
        <strain evidence="5">UCBG64.0493</strain>
        <tissue evidence="5">Leaf</tissue>
    </source>
</reference>
<dbReference type="InterPro" id="IPR011333">
    <property type="entry name" value="SKP1/BTB/POZ_sf"/>
</dbReference>
<protein>
    <recommendedName>
        <fullName evidence="4">NPH3 domain-containing protein</fullName>
    </recommendedName>
</protein>
<keyword evidence="6" id="KW-1185">Reference proteome</keyword>
<dbReference type="Pfam" id="PF03000">
    <property type="entry name" value="NPH3"/>
    <property type="match status" value="1"/>
</dbReference>
<dbReference type="EMBL" id="JAVXUP010001201">
    <property type="protein sequence ID" value="KAK3014677.1"/>
    <property type="molecule type" value="Genomic_DNA"/>
</dbReference>
<sequence>MEVCGNLEVDVNGQEIFLVEKKILAFFSGKLRKLLLGKFKGTGRGVKVIFHDFPGGAECFELIARFCYNNGSIVLTPSNIFLLHFAANFLEMKGNIHGIPNLILQTKIYLEGIHYWTWPELVVGLKQCQDLLPVLSSSRIFQEFLDSLVEKLFMPGVASQRTSSSYSSSFQFSGDVSSEGEKNYNSQTTWWFQDLGFISIVLLENLVHTMMLQNVEHATICSFLLSYQKSRFFSVSTAERCKVTETVVNLLCLLDEGSISYRGLRDAFGMTLSLKMSRCCMVKLESLIGSRLDQAKLDDLLVPSPPGKKYAYDSNLILRLVKIFLLESCNKYSNYRLKKVAGLIDLYIAEVAPDPYLRPSKFAALAMSLPDVARDSHDRLYRAIDMHFEVHRGLSEDEKISVCCALNYNKLSPENANHLARNPNFPTGLVATASASLKSKLKTLLKEGHHHKISCDNLVNLRAKNGRRKYKVEEGRKRGRRMAYIMRTRISSSSKSRSLPRLCSCGSVPMYPPNELYKHYGTLVE</sequence>
<dbReference type="Proteomes" id="UP001188597">
    <property type="component" value="Unassembled WGS sequence"/>
</dbReference>
<name>A0AA88VV98_9ASTE</name>
<comment type="pathway">
    <text evidence="1">Protein modification; protein ubiquitination.</text>
</comment>
<evidence type="ECO:0000313" key="6">
    <source>
        <dbReference type="Proteomes" id="UP001188597"/>
    </source>
</evidence>
<keyword evidence="2" id="KW-0833">Ubl conjugation pathway</keyword>
<feature type="domain" description="NPH3" evidence="4">
    <location>
        <begin position="189"/>
        <end position="440"/>
    </location>
</feature>
<dbReference type="PANTHER" id="PTHR32370">
    <property type="entry name" value="OS12G0117600 PROTEIN"/>
    <property type="match status" value="1"/>
</dbReference>
<dbReference type="AlphaFoldDB" id="A0AA88VV98"/>
<evidence type="ECO:0000256" key="3">
    <source>
        <dbReference type="PROSITE-ProRule" id="PRU00982"/>
    </source>
</evidence>
<dbReference type="Gene3D" id="3.30.710.10">
    <property type="entry name" value="Potassium Channel Kv1.1, Chain A"/>
    <property type="match status" value="1"/>
</dbReference>
<organism evidence="5 6">
    <name type="scientific">Escallonia herrerae</name>
    <dbReference type="NCBI Taxonomy" id="1293975"/>
    <lineage>
        <taxon>Eukaryota</taxon>
        <taxon>Viridiplantae</taxon>
        <taxon>Streptophyta</taxon>
        <taxon>Embryophyta</taxon>
        <taxon>Tracheophyta</taxon>
        <taxon>Spermatophyta</taxon>
        <taxon>Magnoliopsida</taxon>
        <taxon>eudicotyledons</taxon>
        <taxon>Gunneridae</taxon>
        <taxon>Pentapetalae</taxon>
        <taxon>asterids</taxon>
        <taxon>campanulids</taxon>
        <taxon>Escalloniales</taxon>
        <taxon>Escalloniaceae</taxon>
        <taxon>Escallonia</taxon>
    </lineage>
</organism>
<dbReference type="SUPFAM" id="SSF54695">
    <property type="entry name" value="POZ domain"/>
    <property type="match status" value="1"/>
</dbReference>
<accession>A0AA88VV98</accession>
<proteinExistence type="inferred from homology"/>
<evidence type="ECO:0000256" key="2">
    <source>
        <dbReference type="ARBA" id="ARBA00022786"/>
    </source>
</evidence>